<organism evidence="1 2">
    <name type="scientific">Entomophthora muscae</name>
    <dbReference type="NCBI Taxonomy" id="34485"/>
    <lineage>
        <taxon>Eukaryota</taxon>
        <taxon>Fungi</taxon>
        <taxon>Fungi incertae sedis</taxon>
        <taxon>Zoopagomycota</taxon>
        <taxon>Entomophthoromycotina</taxon>
        <taxon>Entomophthoromycetes</taxon>
        <taxon>Entomophthorales</taxon>
        <taxon>Entomophthoraceae</taxon>
        <taxon>Entomophthora</taxon>
    </lineage>
</organism>
<evidence type="ECO:0000313" key="2">
    <source>
        <dbReference type="Proteomes" id="UP001165960"/>
    </source>
</evidence>
<gene>
    <name evidence="1" type="ORF">DSO57_1019753</name>
</gene>
<comment type="caution">
    <text evidence="1">The sequence shown here is derived from an EMBL/GenBank/DDBJ whole genome shotgun (WGS) entry which is preliminary data.</text>
</comment>
<proteinExistence type="predicted"/>
<name>A0ACC2ST46_9FUNG</name>
<evidence type="ECO:0000313" key="1">
    <source>
        <dbReference type="EMBL" id="KAJ9065426.1"/>
    </source>
</evidence>
<protein>
    <submittedName>
        <fullName evidence="1">Uncharacterized protein</fullName>
    </submittedName>
</protein>
<keyword evidence="2" id="KW-1185">Reference proteome</keyword>
<accession>A0ACC2ST46</accession>
<dbReference type="EMBL" id="QTSX02004350">
    <property type="protein sequence ID" value="KAJ9065426.1"/>
    <property type="molecule type" value="Genomic_DNA"/>
</dbReference>
<reference evidence="1" key="1">
    <citation type="submission" date="2022-04" db="EMBL/GenBank/DDBJ databases">
        <title>Genome of the entomopathogenic fungus Entomophthora muscae.</title>
        <authorList>
            <person name="Elya C."/>
            <person name="Lovett B.R."/>
            <person name="Lee E."/>
            <person name="Macias A.M."/>
            <person name="Hajek A.E."/>
            <person name="De Bivort B.L."/>
            <person name="Kasson M.T."/>
            <person name="De Fine Licht H.H."/>
            <person name="Stajich J.E."/>
        </authorList>
    </citation>
    <scope>NUCLEOTIDE SEQUENCE</scope>
    <source>
        <strain evidence="1">Berkeley</strain>
    </source>
</reference>
<sequence>MSGSYNSVPPPSSLRPNGSEAAAGGQDSFADAIAKARAIAAKIQEQHGSGQKPPAQDDSYSRKRGFEDEPNQSQAMYGAPQGGYGYERDIKRAYYGQEQAPSGPPHYGLGSHDQHDQASRMASMYGQPPPYGSSGLSEEFPVPSNLVGLIIGRAGETLKRIQNLSGAKVNFAQDHDPNDANRITTVSGSQDAIRTARDMIDQLINNHLNNKTGGAGPMGGSSRGAPIPGAKDVQLPVPGNRVGLIIGKGGETIRDLIDQSGARINVVPDSTIPNGANVERLINISGNDESIERAKTLIMAIVSGEINTARGSLAMQSGSVGSQPGQEKITIKVPNDKVGLLIGRGGETIKFMQQQSRARITIEVPDTDPAPAERCITIIGNVESIENAKTLIYEKIDGPGVSILYLFMPFLLSKSAKSDS</sequence>
<dbReference type="Proteomes" id="UP001165960">
    <property type="component" value="Unassembled WGS sequence"/>
</dbReference>